<evidence type="ECO:0000313" key="2">
    <source>
        <dbReference type="Proteomes" id="UP000034075"/>
    </source>
</evidence>
<dbReference type="AlphaFoldDB" id="A0A0G0EZB9"/>
<sequence length="75" mass="9077">MVFRESKELIKRATQKDFSDFQGTRQRIRVIILGHQLYNCNIYSMRVEPLSLLIKKLLKSQIFETLILYWQILFI</sequence>
<reference evidence="1 2" key="1">
    <citation type="journal article" date="2015" name="Nature">
        <title>rRNA introns, odd ribosomes, and small enigmatic genomes across a large radiation of phyla.</title>
        <authorList>
            <person name="Brown C.T."/>
            <person name="Hug L.A."/>
            <person name="Thomas B.C."/>
            <person name="Sharon I."/>
            <person name="Castelle C.J."/>
            <person name="Singh A."/>
            <person name="Wilkins M.J."/>
            <person name="Williams K.H."/>
            <person name="Banfield J.F."/>
        </authorList>
    </citation>
    <scope>NUCLEOTIDE SEQUENCE [LARGE SCALE GENOMIC DNA]</scope>
</reference>
<organism evidence="1 2">
    <name type="scientific">candidate division WS6 bacterium GW2011_GWC2_36_7</name>
    <dbReference type="NCBI Taxonomy" id="1619091"/>
    <lineage>
        <taxon>Bacteria</taxon>
        <taxon>Candidatus Dojkabacteria</taxon>
    </lineage>
</organism>
<accession>A0A0G0EZB9</accession>
<comment type="caution">
    <text evidence="1">The sequence shown here is derived from an EMBL/GenBank/DDBJ whole genome shotgun (WGS) entry which is preliminary data.</text>
</comment>
<gene>
    <name evidence="1" type="ORF">US24_C0052G0010</name>
</gene>
<protein>
    <submittedName>
        <fullName evidence="1">Uncharacterized protein</fullName>
    </submittedName>
</protein>
<dbReference type="EMBL" id="LBSF01000052">
    <property type="protein sequence ID" value="KKQ10872.1"/>
    <property type="molecule type" value="Genomic_DNA"/>
</dbReference>
<proteinExistence type="predicted"/>
<name>A0A0G0EZB9_9BACT</name>
<dbReference type="Proteomes" id="UP000034075">
    <property type="component" value="Unassembled WGS sequence"/>
</dbReference>
<evidence type="ECO:0000313" key="1">
    <source>
        <dbReference type="EMBL" id="KKQ10872.1"/>
    </source>
</evidence>